<dbReference type="Gene3D" id="3.30.70.360">
    <property type="match status" value="1"/>
</dbReference>
<proteinExistence type="inferred from homology"/>
<evidence type="ECO:0000256" key="1">
    <source>
        <dbReference type="PIRNR" id="PIRNR037226"/>
    </source>
</evidence>
<organism evidence="2 3">
    <name type="scientific">Clostridium neuense</name>
    <dbReference type="NCBI Taxonomy" id="1728934"/>
    <lineage>
        <taxon>Bacteria</taxon>
        <taxon>Bacillati</taxon>
        <taxon>Bacillota</taxon>
        <taxon>Clostridia</taxon>
        <taxon>Eubacteriales</taxon>
        <taxon>Clostridiaceae</taxon>
        <taxon>Clostridium</taxon>
    </lineage>
</organism>
<dbReference type="SUPFAM" id="SSF53187">
    <property type="entry name" value="Zn-dependent exopeptidases"/>
    <property type="match status" value="1"/>
</dbReference>
<sequence length="389" mass="42655">MKQEMITFLSTLKDEIFELTKYLYNNPEESFHEYKAYNYISSLLNKYNFEVTPSYLGIPTSFYAQYGKGHPKVCFICEYDALKEKGHVYGYNAKTAISIASALALSKVIPKLGGSAIVIGCPGEILSGSKVAMTEQGTFEDIDAVLMVQPHTITAESGSSMAIVPLQIKYTDNSYNNNTSTGKYSALDACLFTFDALNVIAKGFENNCFIGDINVNSITDSFPESVEAKFSIKTSSTKIADEIENKIESFIKLTCSLLNVSSELHLYSMPCKELITNPTISRLFSHNLKESGIINISGIKNIFSSLNLGNVSHVVPCIHPYVSIVNDNSIAYGTEKFAAATVTEFASDAIMKAAQALSCTAFDIIDKQSLIADAKTELSRLQTSTLQIR</sequence>
<evidence type="ECO:0000313" key="3">
    <source>
        <dbReference type="Proteomes" id="UP001623592"/>
    </source>
</evidence>
<comment type="caution">
    <text evidence="2">The sequence shown here is derived from an EMBL/GenBank/DDBJ whole genome shotgun (WGS) entry which is preliminary data.</text>
</comment>
<dbReference type="InterPro" id="IPR052030">
    <property type="entry name" value="Peptidase_M20/M20A_hydrolases"/>
</dbReference>
<gene>
    <name evidence="2" type="ORF">ACJDT4_21565</name>
</gene>
<dbReference type="PANTHER" id="PTHR30575">
    <property type="entry name" value="PEPTIDASE M20"/>
    <property type="match status" value="1"/>
</dbReference>
<name>A0ABW8TL70_9CLOT</name>
<dbReference type="InterPro" id="IPR017144">
    <property type="entry name" value="Xaa-Arg_dipeptidase"/>
</dbReference>
<dbReference type="EMBL" id="JBJIAA010000023">
    <property type="protein sequence ID" value="MFL0253001.1"/>
    <property type="molecule type" value="Genomic_DNA"/>
</dbReference>
<dbReference type="PANTHER" id="PTHR30575:SF0">
    <property type="entry name" value="XAA-ARG DIPEPTIDASE"/>
    <property type="match status" value="1"/>
</dbReference>
<keyword evidence="2" id="KW-0378">Hydrolase</keyword>
<dbReference type="Gene3D" id="3.40.630.10">
    <property type="entry name" value="Zn peptidases"/>
    <property type="match status" value="1"/>
</dbReference>
<keyword evidence="3" id="KW-1185">Reference proteome</keyword>
<dbReference type="Proteomes" id="UP001623592">
    <property type="component" value="Unassembled WGS sequence"/>
</dbReference>
<reference evidence="2 3" key="1">
    <citation type="submission" date="2024-11" db="EMBL/GenBank/DDBJ databases">
        <authorList>
            <person name="Heng Y.C."/>
            <person name="Lim A.C.H."/>
            <person name="Lee J.K.Y."/>
            <person name="Kittelmann S."/>
        </authorList>
    </citation>
    <scope>NUCLEOTIDE SEQUENCE [LARGE SCALE GENOMIC DNA]</scope>
    <source>
        <strain evidence="2 3">WILCCON 0114</strain>
    </source>
</reference>
<protein>
    <recommendedName>
        <fullName evidence="1">Peptidase M20 domain-containing protein 2</fullName>
    </recommendedName>
</protein>
<dbReference type="PIRSF" id="PIRSF037226">
    <property type="entry name" value="Amidohydrolase_ACY1L2_prd"/>
    <property type="match status" value="1"/>
</dbReference>
<dbReference type="RefSeq" id="WP_406789662.1">
    <property type="nucleotide sequence ID" value="NZ_JBJIAA010000023.1"/>
</dbReference>
<evidence type="ECO:0000313" key="2">
    <source>
        <dbReference type="EMBL" id="MFL0253001.1"/>
    </source>
</evidence>
<dbReference type="GO" id="GO:0016787">
    <property type="term" value="F:hydrolase activity"/>
    <property type="evidence" value="ECO:0007669"/>
    <property type="project" value="UniProtKB-KW"/>
</dbReference>
<accession>A0ABW8TL70</accession>
<comment type="similarity">
    <text evidence="1">Belongs to the peptidase M20A family.</text>
</comment>